<accession>A0A7J4XYU1</accession>
<evidence type="ECO:0000256" key="1">
    <source>
        <dbReference type="SAM" id="MobiDB-lite"/>
    </source>
</evidence>
<evidence type="ECO:0008006" key="5">
    <source>
        <dbReference type="Google" id="ProtNLM"/>
    </source>
</evidence>
<dbReference type="CDD" id="cd15482">
    <property type="entry name" value="Sialidase_non-viral"/>
    <property type="match status" value="1"/>
</dbReference>
<gene>
    <name evidence="3" type="ORF">F3B90_10375</name>
</gene>
<comment type="caution">
    <text evidence="3">The sequence shown here is derived from an EMBL/GenBank/DDBJ whole genome shotgun (WGS) entry which is preliminary data.</text>
</comment>
<evidence type="ECO:0000256" key="2">
    <source>
        <dbReference type="SAM" id="SignalP"/>
    </source>
</evidence>
<dbReference type="InterPro" id="IPR036278">
    <property type="entry name" value="Sialidase_sf"/>
</dbReference>
<proteinExistence type="predicted"/>
<feature type="signal peptide" evidence="2">
    <location>
        <begin position="1"/>
        <end position="18"/>
    </location>
</feature>
<sequence>MRMKIFCMVVLCACLFIACEKDNDDYEPVKPPVEQPENPVEPEKPDDPEKPEKPAIPPSTDNIINFKIGDLNMIVGSYMWYHVVYGNGIYVASSHWNAEYISTSADGVTWSEPVQINKSSYYKKLRFLNGKFYMVGLNGYVISSVDGINWTEPIVVGDGTIEWFDITYANGKYVIVGDTDKYARGEVSTSPDGINWTKPVKAGDNGLFSIAYGNGMFVASGDRNTVVSTDGVTWTKIANSLGYVECIAYGNGYFILGNNEGRLYKFIDLNNYSRVFTESSIDWYDIAYGNNMFIAVGGYGYLTTSRDGENWTDVEQLKNESGEPVNELLRGVCIMSN</sequence>
<evidence type="ECO:0000313" key="4">
    <source>
        <dbReference type="Proteomes" id="UP000424805"/>
    </source>
</evidence>
<protein>
    <recommendedName>
        <fullName evidence="5">Exo-alpha-sialidase</fullName>
    </recommendedName>
</protein>
<organism evidence="3 4">
    <name type="scientific">Bacteroides ovatus</name>
    <dbReference type="NCBI Taxonomy" id="28116"/>
    <lineage>
        <taxon>Bacteria</taxon>
        <taxon>Pseudomonadati</taxon>
        <taxon>Bacteroidota</taxon>
        <taxon>Bacteroidia</taxon>
        <taxon>Bacteroidales</taxon>
        <taxon>Bacteroidaceae</taxon>
        <taxon>Bacteroides</taxon>
    </lineage>
</organism>
<evidence type="ECO:0000313" key="3">
    <source>
        <dbReference type="EMBL" id="KAA4627381.1"/>
    </source>
</evidence>
<name>A0A7J4XYU1_BACOV</name>
<dbReference type="SUPFAM" id="SSF50939">
    <property type="entry name" value="Sialidases"/>
    <property type="match status" value="1"/>
</dbReference>
<feature type="region of interest" description="Disordered" evidence="1">
    <location>
        <begin position="28"/>
        <end position="58"/>
    </location>
</feature>
<dbReference type="Proteomes" id="UP000424805">
    <property type="component" value="Unassembled WGS sequence"/>
</dbReference>
<feature type="chain" id="PRO_5029697160" description="Exo-alpha-sialidase" evidence="2">
    <location>
        <begin position="19"/>
        <end position="337"/>
    </location>
</feature>
<dbReference type="EMBL" id="VWFP01000009">
    <property type="protein sequence ID" value="KAA4627381.1"/>
    <property type="molecule type" value="Genomic_DNA"/>
</dbReference>
<dbReference type="AlphaFoldDB" id="A0A7J4XYU1"/>
<keyword evidence="2" id="KW-0732">Signal</keyword>
<dbReference type="PROSITE" id="PS51257">
    <property type="entry name" value="PROKAR_LIPOPROTEIN"/>
    <property type="match status" value="1"/>
</dbReference>
<feature type="compositionally biased region" description="Basic and acidic residues" evidence="1">
    <location>
        <begin position="41"/>
        <end position="53"/>
    </location>
</feature>
<reference evidence="3 4" key="1">
    <citation type="journal article" date="2019" name="Nat. Med.">
        <title>A library of human gut bacterial isolates paired with longitudinal multiomics data enables mechanistic microbiome research.</title>
        <authorList>
            <person name="Poyet M."/>
            <person name="Groussin M."/>
            <person name="Gibbons S.M."/>
            <person name="Avila-Pacheco J."/>
            <person name="Jiang X."/>
            <person name="Kearney S.M."/>
            <person name="Perrotta A.R."/>
            <person name="Berdy B."/>
            <person name="Zhao S."/>
            <person name="Lieberman T.D."/>
            <person name="Swanson P.K."/>
            <person name="Smith M."/>
            <person name="Roesemann S."/>
            <person name="Alexander J.E."/>
            <person name="Rich S.A."/>
            <person name="Livny J."/>
            <person name="Vlamakis H."/>
            <person name="Clish C."/>
            <person name="Bullock K."/>
            <person name="Deik A."/>
            <person name="Scott J."/>
            <person name="Pierce K.A."/>
            <person name="Xavier R.J."/>
            <person name="Alm E.J."/>
        </authorList>
    </citation>
    <scope>NUCLEOTIDE SEQUENCE [LARGE SCALE GENOMIC DNA]</scope>
    <source>
        <strain evidence="3 4">BIOML-A15</strain>
    </source>
</reference>